<protein>
    <recommendedName>
        <fullName evidence="2">C2H2-type domain-containing protein</fullName>
    </recommendedName>
</protein>
<feature type="compositionally biased region" description="Acidic residues" evidence="1">
    <location>
        <begin position="284"/>
        <end position="296"/>
    </location>
</feature>
<sequence>NMNMNIPDPEHVKRLRVIKDQSEVILDYYACNGKNWLGCMFETMVSVINANVDKRNSYQYRKEVMATFNAYIGSPQFDGVAERDKSFSACLAFANAFGAYVEEMNSRTMEGNTILFQEATEESLKAPIDTRIGLAIQSRKRVTTGPDAGPLPIRRPIKVTPPLTHLIMEMPERRTSALKRMVMPPNPREQQPSPPLPVVQLQAFLATSEDRRSVASVERESRESSTFTPRETTPMPVTPVAAKRRGSGRGGETLKTALESLFGGAALSSAKDIKKMAKGGGYGGEEEEEDEDEEEEERGRKRARRHKFGIMGNRIECSSSSGADSDADDSMNEEREDEDEKLNLFAEKRVKIEAASPTARIEKKKENRRPDGDAALNPMDRAFTEEDDLPLKKKSVPDVVLNELGLEEESMDERDVEEEIGGSDTSLAEWTGPNAFKEVNCFQCEKVCPTYKCLSNHLYHAHKGISTHHYIFQCRGCEKEFRSYRGALGHINVAIRKREAQCKGKLAYLGDEMMMEVPKG</sequence>
<dbReference type="PROSITE" id="PS00028">
    <property type="entry name" value="ZINC_FINGER_C2H2_1"/>
    <property type="match status" value="1"/>
</dbReference>
<feature type="region of interest" description="Disordered" evidence="1">
    <location>
        <begin position="276"/>
        <end position="341"/>
    </location>
</feature>
<feature type="domain" description="C2H2-type" evidence="2">
    <location>
        <begin position="441"/>
        <end position="462"/>
    </location>
</feature>
<comment type="caution">
    <text evidence="3">The sequence shown here is derived from an EMBL/GenBank/DDBJ whole genome shotgun (WGS) entry which is preliminary data.</text>
</comment>
<dbReference type="Gene3D" id="3.30.160.60">
    <property type="entry name" value="Classic Zinc Finger"/>
    <property type="match status" value="1"/>
</dbReference>
<feature type="non-terminal residue" evidence="3">
    <location>
        <position position="1"/>
    </location>
</feature>
<evidence type="ECO:0000313" key="4">
    <source>
        <dbReference type="Proteomes" id="UP001432027"/>
    </source>
</evidence>
<dbReference type="EMBL" id="BTSX01000006">
    <property type="protein sequence ID" value="GMT03626.1"/>
    <property type="molecule type" value="Genomic_DNA"/>
</dbReference>
<gene>
    <name evidence="3" type="ORF">PENTCL1PPCAC_25800</name>
</gene>
<evidence type="ECO:0000259" key="2">
    <source>
        <dbReference type="PROSITE" id="PS00028"/>
    </source>
</evidence>
<reference evidence="3" key="1">
    <citation type="submission" date="2023-10" db="EMBL/GenBank/DDBJ databases">
        <title>Genome assembly of Pristionchus species.</title>
        <authorList>
            <person name="Yoshida K."/>
            <person name="Sommer R.J."/>
        </authorList>
    </citation>
    <scope>NUCLEOTIDE SEQUENCE</scope>
    <source>
        <strain evidence="3">RS0144</strain>
    </source>
</reference>
<accession>A0AAV5U9S1</accession>
<proteinExistence type="predicted"/>
<dbReference type="InterPro" id="IPR013087">
    <property type="entry name" value="Znf_C2H2_type"/>
</dbReference>
<feature type="region of interest" description="Disordered" evidence="1">
    <location>
        <begin position="208"/>
        <end position="251"/>
    </location>
</feature>
<dbReference type="Proteomes" id="UP001432027">
    <property type="component" value="Unassembled WGS sequence"/>
</dbReference>
<feature type="compositionally biased region" description="Acidic residues" evidence="1">
    <location>
        <begin position="325"/>
        <end position="340"/>
    </location>
</feature>
<feature type="compositionally biased region" description="Basic and acidic residues" evidence="1">
    <location>
        <begin position="208"/>
        <end position="223"/>
    </location>
</feature>
<evidence type="ECO:0000313" key="3">
    <source>
        <dbReference type="EMBL" id="GMT03626.1"/>
    </source>
</evidence>
<feature type="compositionally biased region" description="Low complexity" evidence="1">
    <location>
        <begin position="224"/>
        <end position="233"/>
    </location>
</feature>
<feature type="non-terminal residue" evidence="3">
    <location>
        <position position="520"/>
    </location>
</feature>
<organism evidence="3 4">
    <name type="scientific">Pristionchus entomophagus</name>
    <dbReference type="NCBI Taxonomy" id="358040"/>
    <lineage>
        <taxon>Eukaryota</taxon>
        <taxon>Metazoa</taxon>
        <taxon>Ecdysozoa</taxon>
        <taxon>Nematoda</taxon>
        <taxon>Chromadorea</taxon>
        <taxon>Rhabditida</taxon>
        <taxon>Rhabditina</taxon>
        <taxon>Diplogasteromorpha</taxon>
        <taxon>Diplogasteroidea</taxon>
        <taxon>Neodiplogasteridae</taxon>
        <taxon>Pristionchus</taxon>
    </lineage>
</organism>
<keyword evidence="4" id="KW-1185">Reference proteome</keyword>
<dbReference type="AlphaFoldDB" id="A0AAV5U9S1"/>
<evidence type="ECO:0000256" key="1">
    <source>
        <dbReference type="SAM" id="MobiDB-lite"/>
    </source>
</evidence>
<name>A0AAV5U9S1_9BILA</name>